<keyword evidence="3" id="KW-1185">Reference proteome</keyword>
<evidence type="ECO:0000256" key="1">
    <source>
        <dbReference type="SAM" id="MobiDB-lite"/>
    </source>
</evidence>
<feature type="region of interest" description="Disordered" evidence="1">
    <location>
        <begin position="1"/>
        <end position="39"/>
    </location>
</feature>
<sequence>MRRKKKKKKKHKSDTDSDIVDPPPAHKPAPPPKKKTEVKAHITAQDIQIVHLDPVKAEEEIIALPIQTPYYDISASDCEKRTSCHMDLDVQYAELDTSALASPPITGSSFHASGDLVEYATIQPLLH</sequence>
<evidence type="ECO:0000313" key="2">
    <source>
        <dbReference type="EMBL" id="CAI9532509.1"/>
    </source>
</evidence>
<name>A0ABN9A946_9NEOB</name>
<proteinExistence type="predicted"/>
<gene>
    <name evidence="2" type="ORF">SPARVUS_LOCUS232815</name>
</gene>
<dbReference type="Proteomes" id="UP001162483">
    <property type="component" value="Unassembled WGS sequence"/>
</dbReference>
<protein>
    <submittedName>
        <fullName evidence="2">Uncharacterized protein</fullName>
    </submittedName>
</protein>
<evidence type="ECO:0000313" key="3">
    <source>
        <dbReference type="Proteomes" id="UP001162483"/>
    </source>
</evidence>
<feature type="compositionally biased region" description="Basic residues" evidence="1">
    <location>
        <begin position="1"/>
        <end position="12"/>
    </location>
</feature>
<dbReference type="EMBL" id="CATNWA010000063">
    <property type="protein sequence ID" value="CAI9532509.1"/>
    <property type="molecule type" value="Genomic_DNA"/>
</dbReference>
<reference evidence="2" key="1">
    <citation type="submission" date="2023-05" db="EMBL/GenBank/DDBJ databases">
        <authorList>
            <person name="Stuckert A."/>
        </authorList>
    </citation>
    <scope>NUCLEOTIDE SEQUENCE</scope>
</reference>
<organism evidence="2 3">
    <name type="scientific">Staurois parvus</name>
    <dbReference type="NCBI Taxonomy" id="386267"/>
    <lineage>
        <taxon>Eukaryota</taxon>
        <taxon>Metazoa</taxon>
        <taxon>Chordata</taxon>
        <taxon>Craniata</taxon>
        <taxon>Vertebrata</taxon>
        <taxon>Euteleostomi</taxon>
        <taxon>Amphibia</taxon>
        <taxon>Batrachia</taxon>
        <taxon>Anura</taxon>
        <taxon>Neobatrachia</taxon>
        <taxon>Ranoidea</taxon>
        <taxon>Ranidae</taxon>
        <taxon>Staurois</taxon>
    </lineage>
</organism>
<accession>A0ABN9A946</accession>
<comment type="caution">
    <text evidence="2">The sequence shown here is derived from an EMBL/GenBank/DDBJ whole genome shotgun (WGS) entry which is preliminary data.</text>
</comment>
<feature type="compositionally biased region" description="Pro residues" evidence="1">
    <location>
        <begin position="21"/>
        <end position="31"/>
    </location>
</feature>